<dbReference type="Proteomes" id="UP000616151">
    <property type="component" value="Unassembled WGS sequence"/>
</dbReference>
<keyword evidence="2" id="KW-1185">Reference proteome</keyword>
<evidence type="ECO:0000313" key="2">
    <source>
        <dbReference type="Proteomes" id="UP000616151"/>
    </source>
</evidence>
<dbReference type="EMBL" id="JAENHL010000007">
    <property type="protein sequence ID" value="MBK1868975.1"/>
    <property type="molecule type" value="Genomic_DNA"/>
</dbReference>
<proteinExistence type="predicted"/>
<evidence type="ECO:0000313" key="1">
    <source>
        <dbReference type="EMBL" id="MBK1868975.1"/>
    </source>
</evidence>
<gene>
    <name evidence="1" type="ORF">JHL16_21630</name>
</gene>
<protein>
    <submittedName>
        <fullName evidence="1">LuxR family transcriptional regulator</fullName>
    </submittedName>
</protein>
<sequence length="269" mass="30109">MDSDLDSLSTAIGTIGKPGFYPAVAHFLRRCIAYDNVIVIAFQGTATPAVLYREIHGPDVFSYLDEQYLPAAYLLDPIYHYHLKRGAAGLYRLLEVAPDQFRRSRYYKWYYGKIGITDEISVILPQGDNATLTISMGKDISSDQLFTQKAEENLRRYESVIMALLKAHRAAAQETPLPTKTPAQSITDSLIAAMRALHNVTLSRRQAEVALLILQGHSSPSIGLHLDISPQTVKVFRKQLYGKCNLSSQAELFALMMPLLEYAQKNADR</sequence>
<comment type="caution">
    <text evidence="1">The sequence shown here is derived from an EMBL/GenBank/DDBJ whole genome shotgun (WGS) entry which is preliminary data.</text>
</comment>
<accession>A0ACC5R8Z6</accession>
<name>A0ACC5R8Z6_9HYPH</name>
<reference evidence="1" key="1">
    <citation type="submission" date="2021-01" db="EMBL/GenBank/DDBJ databases">
        <authorList>
            <person name="Sun Q."/>
        </authorList>
    </citation>
    <scope>NUCLEOTIDE SEQUENCE</scope>
    <source>
        <strain evidence="1">YIM B02566</strain>
    </source>
</reference>
<organism evidence="1 2">
    <name type="scientific">Taklimakanibacter albus</name>
    <dbReference type="NCBI Taxonomy" id="2800327"/>
    <lineage>
        <taxon>Bacteria</taxon>
        <taxon>Pseudomonadati</taxon>
        <taxon>Pseudomonadota</taxon>
        <taxon>Alphaproteobacteria</taxon>
        <taxon>Hyphomicrobiales</taxon>
        <taxon>Aestuariivirgaceae</taxon>
        <taxon>Taklimakanibacter</taxon>
    </lineage>
</organism>